<dbReference type="Proteomes" id="UP001154282">
    <property type="component" value="Unassembled WGS sequence"/>
</dbReference>
<gene>
    <name evidence="2" type="ORF">LITE_LOCUS28087</name>
</gene>
<proteinExistence type="predicted"/>
<feature type="region of interest" description="Disordered" evidence="1">
    <location>
        <begin position="150"/>
        <end position="257"/>
    </location>
</feature>
<name>A0AAV0MDM5_9ROSI</name>
<protein>
    <submittedName>
        <fullName evidence="2">Uncharacterized protein</fullName>
    </submittedName>
</protein>
<dbReference type="EMBL" id="CAMGYJ010000007">
    <property type="protein sequence ID" value="CAI0444382.1"/>
    <property type="molecule type" value="Genomic_DNA"/>
</dbReference>
<feature type="non-terminal residue" evidence="2">
    <location>
        <position position="1"/>
    </location>
</feature>
<comment type="caution">
    <text evidence="2">The sequence shown here is derived from an EMBL/GenBank/DDBJ whole genome shotgun (WGS) entry which is preliminary data.</text>
</comment>
<evidence type="ECO:0000256" key="1">
    <source>
        <dbReference type="SAM" id="MobiDB-lite"/>
    </source>
</evidence>
<feature type="region of interest" description="Disordered" evidence="1">
    <location>
        <begin position="1"/>
        <end position="22"/>
    </location>
</feature>
<evidence type="ECO:0000313" key="2">
    <source>
        <dbReference type="EMBL" id="CAI0444382.1"/>
    </source>
</evidence>
<feature type="compositionally biased region" description="Polar residues" evidence="1">
    <location>
        <begin position="189"/>
        <end position="218"/>
    </location>
</feature>
<dbReference type="AlphaFoldDB" id="A0AAV0MDM5"/>
<keyword evidence="3" id="KW-1185">Reference proteome</keyword>
<feature type="region of interest" description="Disordered" evidence="1">
    <location>
        <begin position="60"/>
        <end position="134"/>
    </location>
</feature>
<organism evidence="2 3">
    <name type="scientific">Linum tenue</name>
    <dbReference type="NCBI Taxonomy" id="586396"/>
    <lineage>
        <taxon>Eukaryota</taxon>
        <taxon>Viridiplantae</taxon>
        <taxon>Streptophyta</taxon>
        <taxon>Embryophyta</taxon>
        <taxon>Tracheophyta</taxon>
        <taxon>Spermatophyta</taxon>
        <taxon>Magnoliopsida</taxon>
        <taxon>eudicotyledons</taxon>
        <taxon>Gunneridae</taxon>
        <taxon>Pentapetalae</taxon>
        <taxon>rosids</taxon>
        <taxon>fabids</taxon>
        <taxon>Malpighiales</taxon>
        <taxon>Linaceae</taxon>
        <taxon>Linum</taxon>
    </lineage>
</organism>
<accession>A0AAV0MDM5</accession>
<reference evidence="2" key="1">
    <citation type="submission" date="2022-08" db="EMBL/GenBank/DDBJ databases">
        <authorList>
            <person name="Gutierrez-Valencia J."/>
        </authorList>
    </citation>
    <scope>NUCLEOTIDE SEQUENCE</scope>
</reference>
<evidence type="ECO:0000313" key="3">
    <source>
        <dbReference type="Proteomes" id="UP001154282"/>
    </source>
</evidence>
<sequence>SLHKGNRESAQSQRAIPMESIQVQEMSTQEVLNQELHNIQETKEAAESIDLAVLRLNADDDHHHHSSHSPCQSCGCSGGPSSSRKNKRRSSDVGSFSTPPLSLAAAAENPERDSRFQLSKRPKKLFTESSPETLAGVVIPQGFSKIALPLPAQSVSPPPTGSPAPTAARNSSPILCRPPPLFFSGLDGGSSQTLTPQSPPISSVVPNDSATPSSKAPGSSSRPPLPPLRRSWSLPSPDKPAPSGSNDAVSANPPHHGEKLKAVGNWIKEVAKWWDEFHTVDEIAPEVVNPEEKKVSVDDGDSDIASNAVKDGKESAGCEESVNVERTGECLIINFKCPCEKGYQILLSGTSCYYKLM</sequence>